<evidence type="ECO:0000256" key="4">
    <source>
        <dbReference type="ARBA" id="ARBA00006627"/>
    </source>
</evidence>
<dbReference type="AlphaFoldDB" id="U5EWB1"/>
<feature type="transmembrane region" description="Helical" evidence="10">
    <location>
        <begin position="12"/>
        <end position="30"/>
    </location>
</feature>
<comment type="subcellular location">
    <subcellularLocation>
        <location evidence="1">Endomembrane system</location>
        <topology evidence="1">Multi-pass membrane protein</topology>
    </subcellularLocation>
    <subcellularLocation>
        <location evidence="3">Endoplasmic reticulum membrane</location>
    </subcellularLocation>
    <subcellularLocation>
        <location evidence="2">Nucleus envelope</location>
    </subcellularLocation>
</comment>
<dbReference type="GO" id="GO:0006629">
    <property type="term" value="P:lipid metabolic process"/>
    <property type="evidence" value="ECO:0007669"/>
    <property type="project" value="TreeGrafter"/>
</dbReference>
<dbReference type="GO" id="GO:0005789">
    <property type="term" value="C:endoplasmic reticulum membrane"/>
    <property type="evidence" value="ECO:0007669"/>
    <property type="project" value="UniProtKB-SubCell"/>
</dbReference>
<dbReference type="GO" id="GO:0071763">
    <property type="term" value="P:nuclear membrane organization"/>
    <property type="evidence" value="ECO:0007669"/>
    <property type="project" value="TreeGrafter"/>
</dbReference>
<feature type="transmembrane region" description="Helical" evidence="10">
    <location>
        <begin position="280"/>
        <end position="300"/>
    </location>
</feature>
<evidence type="ECO:0000256" key="7">
    <source>
        <dbReference type="ARBA" id="ARBA00022989"/>
    </source>
</evidence>
<dbReference type="EMBL" id="GANO01001502">
    <property type="protein sequence ID" value="JAB58369.1"/>
    <property type="molecule type" value="mRNA"/>
</dbReference>
<evidence type="ECO:0000256" key="9">
    <source>
        <dbReference type="ARBA" id="ARBA00023242"/>
    </source>
</evidence>
<protein>
    <submittedName>
        <fullName evidence="11">Putative golgi apparatus</fullName>
    </submittedName>
</protein>
<proteinExistence type="evidence at transcript level"/>
<feature type="transmembrane region" description="Helical" evidence="10">
    <location>
        <begin position="350"/>
        <end position="368"/>
    </location>
</feature>
<keyword evidence="7 10" id="KW-1133">Transmembrane helix</keyword>
<evidence type="ECO:0000256" key="8">
    <source>
        <dbReference type="ARBA" id="ARBA00023136"/>
    </source>
</evidence>
<keyword evidence="9" id="KW-0539">Nucleus</keyword>
<dbReference type="GO" id="GO:0005637">
    <property type="term" value="C:nuclear inner membrane"/>
    <property type="evidence" value="ECO:0007669"/>
    <property type="project" value="TreeGrafter"/>
</dbReference>
<keyword evidence="8 10" id="KW-0472">Membrane</keyword>
<sequence>MIFLECLRANWLTTIIGFLLLIAGTTILVWNEGRAVNKILALDEALNDAITVRADEQYERFYEEKLIHLNGPITTGEPLTESDYNIMVQAVKLKRRVQMYQWVEETVDRNFGETVSTIDADERTYYYSREWRDQLIDSRSFYIRNAHENPKSFPIESKVQIAGKVHIGQYLLGAELKNRFQKFVEVTADTRPDDPQIKLHSGIYYHCNDIWNPEVGDVRIQFYYAGLEGSSYTVIGKLENGKIVPYETTFGRKILLIFNGELDLDEAIKIEHKTQRNITWGFRFFGWALLFFSATCSAAIMRHLVNENRFLLALVPDPTFPVSTNICVSFSLALVITSIAWIFHRPWLGGGLLFAAVSPFLYCARSFLHYQRLD</sequence>
<accession>U5EWB1</accession>
<dbReference type="PANTHER" id="PTHR13416:SF2">
    <property type="entry name" value="TRANSMEMBRANE PROTEIN 43"/>
    <property type="match status" value="1"/>
</dbReference>
<organism evidence="11">
    <name type="scientific">Corethrella appendiculata</name>
    <dbReference type="NCBI Taxonomy" id="1370023"/>
    <lineage>
        <taxon>Eukaryota</taxon>
        <taxon>Metazoa</taxon>
        <taxon>Ecdysozoa</taxon>
        <taxon>Arthropoda</taxon>
        <taxon>Hexapoda</taxon>
        <taxon>Insecta</taxon>
        <taxon>Pterygota</taxon>
        <taxon>Neoptera</taxon>
        <taxon>Endopterygota</taxon>
        <taxon>Diptera</taxon>
        <taxon>Nematocera</taxon>
        <taxon>Culicoidea</taxon>
        <taxon>Chaoboridae</taxon>
        <taxon>Corethrella</taxon>
    </lineage>
</organism>
<evidence type="ECO:0000256" key="5">
    <source>
        <dbReference type="ARBA" id="ARBA00022692"/>
    </source>
</evidence>
<evidence type="ECO:0000256" key="1">
    <source>
        <dbReference type="ARBA" id="ARBA00004127"/>
    </source>
</evidence>
<reference evidence="11" key="1">
    <citation type="journal article" date="2014" name="Insect Biochem. Mol. Biol.">
        <title>An insight into the sialome of the frog biting fly, Corethrella appendiculata.</title>
        <authorList>
            <person name="Ribeiro J.M.C."/>
            <person name="Chagas A.C."/>
            <person name="Pham V.M."/>
            <person name="Lounibos L.P."/>
            <person name="Calvo E."/>
        </authorList>
    </citation>
    <scope>NUCLEOTIDE SEQUENCE</scope>
    <source>
        <tissue evidence="11">Salivary glands</tissue>
    </source>
</reference>
<evidence type="ECO:0000256" key="2">
    <source>
        <dbReference type="ARBA" id="ARBA00004259"/>
    </source>
</evidence>
<dbReference type="InterPro" id="IPR012430">
    <property type="entry name" value="TMEM43_fam"/>
</dbReference>
<evidence type="ECO:0000256" key="6">
    <source>
        <dbReference type="ARBA" id="ARBA00022824"/>
    </source>
</evidence>
<keyword evidence="6" id="KW-0256">Endoplasmic reticulum</keyword>
<keyword evidence="5 10" id="KW-0812">Transmembrane</keyword>
<feature type="transmembrane region" description="Helical" evidence="10">
    <location>
        <begin position="320"/>
        <end position="343"/>
    </location>
</feature>
<name>U5EWB1_9DIPT</name>
<dbReference type="PANTHER" id="PTHR13416">
    <property type="match status" value="1"/>
</dbReference>
<comment type="similarity">
    <text evidence="4">Belongs to the TMEM43 family.</text>
</comment>
<dbReference type="Pfam" id="PF07787">
    <property type="entry name" value="TMEM43"/>
    <property type="match status" value="1"/>
</dbReference>
<evidence type="ECO:0000313" key="11">
    <source>
        <dbReference type="EMBL" id="JAB58369.1"/>
    </source>
</evidence>
<evidence type="ECO:0000256" key="3">
    <source>
        <dbReference type="ARBA" id="ARBA00004586"/>
    </source>
</evidence>
<evidence type="ECO:0000256" key="10">
    <source>
        <dbReference type="SAM" id="Phobius"/>
    </source>
</evidence>